<keyword evidence="3" id="KW-1185">Reference proteome</keyword>
<dbReference type="Gene3D" id="3.40.630.30">
    <property type="match status" value="1"/>
</dbReference>
<gene>
    <name evidence="2" type="ORF">K7J14_15440</name>
</gene>
<protein>
    <submittedName>
        <fullName evidence="2">GNAT family N-acetyltransferase</fullName>
    </submittedName>
</protein>
<proteinExistence type="predicted"/>
<dbReference type="Pfam" id="PF00583">
    <property type="entry name" value="Acetyltransf_1"/>
    <property type="match status" value="1"/>
</dbReference>
<evidence type="ECO:0000259" key="1">
    <source>
        <dbReference type="PROSITE" id="PS51186"/>
    </source>
</evidence>
<evidence type="ECO:0000313" key="3">
    <source>
        <dbReference type="Proteomes" id="UP001198163"/>
    </source>
</evidence>
<dbReference type="EMBL" id="JAINWA010000003">
    <property type="protein sequence ID" value="MCD1656093.1"/>
    <property type="molecule type" value="Genomic_DNA"/>
</dbReference>
<feature type="domain" description="N-acetyltransferase" evidence="1">
    <location>
        <begin position="17"/>
        <end position="160"/>
    </location>
</feature>
<reference evidence="2" key="1">
    <citation type="submission" date="2021-08" db="EMBL/GenBank/DDBJ databases">
        <title>Comparative analyses of Brucepasteria parasyntrophica and Teretinema zuelzerae.</title>
        <authorList>
            <person name="Song Y."/>
            <person name="Brune A."/>
        </authorList>
    </citation>
    <scope>NUCLEOTIDE SEQUENCE</scope>
    <source>
        <strain evidence="2">DSM 1903</strain>
    </source>
</reference>
<dbReference type="GO" id="GO:0016747">
    <property type="term" value="F:acyltransferase activity, transferring groups other than amino-acyl groups"/>
    <property type="evidence" value="ECO:0007669"/>
    <property type="project" value="InterPro"/>
</dbReference>
<dbReference type="PROSITE" id="PS51186">
    <property type="entry name" value="GNAT"/>
    <property type="match status" value="1"/>
</dbReference>
<evidence type="ECO:0000313" key="2">
    <source>
        <dbReference type="EMBL" id="MCD1656093.1"/>
    </source>
</evidence>
<accession>A0AAE3EMB4</accession>
<organism evidence="2 3">
    <name type="scientific">Teretinema zuelzerae</name>
    <dbReference type="NCBI Taxonomy" id="156"/>
    <lineage>
        <taxon>Bacteria</taxon>
        <taxon>Pseudomonadati</taxon>
        <taxon>Spirochaetota</taxon>
        <taxon>Spirochaetia</taxon>
        <taxon>Spirochaetales</taxon>
        <taxon>Treponemataceae</taxon>
        <taxon>Teretinema</taxon>
    </lineage>
</organism>
<comment type="caution">
    <text evidence="2">The sequence shown here is derived from an EMBL/GenBank/DDBJ whole genome shotgun (WGS) entry which is preliminary data.</text>
</comment>
<dbReference type="SUPFAM" id="SSF55729">
    <property type="entry name" value="Acyl-CoA N-acyltransferases (Nat)"/>
    <property type="match status" value="1"/>
</dbReference>
<dbReference type="Proteomes" id="UP001198163">
    <property type="component" value="Unassembled WGS sequence"/>
</dbReference>
<sequence length="162" mass="19139">MIKNDYKIYDFNLDFHAELLLLAKKAWHFTYSNIMKPDVLNERLNDWYSEQNHKGISENVKNGKYFFKVVFLNKQMVGFVSGNVNEQKLDRLYIDPDEIGKGLGALLLQMFIDELIKVNKKTCLLYCDKNNSIGIKFYKKKGFVIVEEDEEDYKMVKNIEVF</sequence>
<dbReference type="InterPro" id="IPR016181">
    <property type="entry name" value="Acyl_CoA_acyltransferase"/>
</dbReference>
<dbReference type="AlphaFoldDB" id="A0AAE3EMB4"/>
<dbReference type="InterPro" id="IPR000182">
    <property type="entry name" value="GNAT_dom"/>
</dbReference>
<dbReference type="CDD" id="cd04301">
    <property type="entry name" value="NAT_SF"/>
    <property type="match status" value="1"/>
</dbReference>
<dbReference type="RefSeq" id="WP_230758487.1">
    <property type="nucleotide sequence ID" value="NZ_JAINWA010000003.1"/>
</dbReference>
<name>A0AAE3EMB4_9SPIR</name>